<accession>A0A161I415</accession>
<dbReference type="Proteomes" id="UP000059113">
    <property type="component" value="Chromosome"/>
</dbReference>
<dbReference type="AlphaFoldDB" id="A0A161I415"/>
<reference evidence="1 2" key="1">
    <citation type="journal article" date="2015" name="Int. J. Syst. Evol. Microbiol.">
        <title>Erythrobacter atlanticus sp. nov., a bacterium from ocean sediment able to degrade polycyclic aromatic hydrocarbons.</title>
        <authorList>
            <person name="Zhuang L."/>
            <person name="Liu Y."/>
            <person name="Wang L."/>
            <person name="Wang W."/>
            <person name="Shao Z."/>
        </authorList>
    </citation>
    <scope>NUCLEOTIDE SEQUENCE [LARGE SCALE GENOMIC DNA]</scope>
    <source>
        <strain evidence="2">s21-N3</strain>
    </source>
</reference>
<proteinExistence type="predicted"/>
<dbReference type="KEGG" id="ery:CP97_14625"/>
<sequence>MIDCVAFEKPARFATPPAFGLPFVAARCVYSRQNVAVQNER</sequence>
<evidence type="ECO:0000313" key="1">
    <source>
        <dbReference type="EMBL" id="ANC50311.1"/>
    </source>
</evidence>
<dbReference type="EMBL" id="CP011310">
    <property type="protein sequence ID" value="ANC50311.1"/>
    <property type="molecule type" value="Genomic_DNA"/>
</dbReference>
<dbReference type="STRING" id="1648404.CP97_14625"/>
<reference evidence="2" key="2">
    <citation type="submission" date="2015-04" db="EMBL/GenBank/DDBJ databases">
        <title>The complete genome sequence of Erythrobacter sp. s21-N3.</title>
        <authorList>
            <person name="Zhuang L."/>
            <person name="Liu Y."/>
            <person name="Shao Z."/>
        </authorList>
    </citation>
    <scope>NUCLEOTIDE SEQUENCE [LARGE SCALE GENOMIC DNA]</scope>
    <source>
        <strain evidence="2">s21-N3</strain>
    </source>
</reference>
<protein>
    <submittedName>
        <fullName evidence="1">Uncharacterized protein</fullName>
    </submittedName>
</protein>
<evidence type="ECO:0000313" key="2">
    <source>
        <dbReference type="Proteomes" id="UP000059113"/>
    </source>
</evidence>
<keyword evidence="2" id="KW-1185">Reference proteome</keyword>
<name>A0A161I415_9SPHN</name>
<organism evidence="1 2">
    <name type="scientific">Aurantiacibacter atlanticus</name>
    <dbReference type="NCBI Taxonomy" id="1648404"/>
    <lineage>
        <taxon>Bacteria</taxon>
        <taxon>Pseudomonadati</taxon>
        <taxon>Pseudomonadota</taxon>
        <taxon>Alphaproteobacteria</taxon>
        <taxon>Sphingomonadales</taxon>
        <taxon>Erythrobacteraceae</taxon>
        <taxon>Aurantiacibacter</taxon>
    </lineage>
</organism>
<gene>
    <name evidence="1" type="ORF">CP97_14625</name>
</gene>